<dbReference type="Proteomes" id="UP001500392">
    <property type="component" value="Unassembled WGS sequence"/>
</dbReference>
<evidence type="ECO:0008006" key="4">
    <source>
        <dbReference type="Google" id="ProtNLM"/>
    </source>
</evidence>
<evidence type="ECO:0000313" key="3">
    <source>
        <dbReference type="Proteomes" id="UP001500392"/>
    </source>
</evidence>
<keyword evidence="1" id="KW-0472">Membrane</keyword>
<evidence type="ECO:0000256" key="1">
    <source>
        <dbReference type="SAM" id="Phobius"/>
    </source>
</evidence>
<evidence type="ECO:0000313" key="2">
    <source>
        <dbReference type="EMBL" id="GAA4096693.1"/>
    </source>
</evidence>
<keyword evidence="3" id="KW-1185">Reference proteome</keyword>
<proteinExistence type="predicted"/>
<organism evidence="2 3">
    <name type="scientific">Zhongshania borealis</name>
    <dbReference type="NCBI Taxonomy" id="889488"/>
    <lineage>
        <taxon>Bacteria</taxon>
        <taxon>Pseudomonadati</taxon>
        <taxon>Pseudomonadota</taxon>
        <taxon>Gammaproteobacteria</taxon>
        <taxon>Cellvibrionales</taxon>
        <taxon>Spongiibacteraceae</taxon>
        <taxon>Zhongshania</taxon>
    </lineage>
</organism>
<gene>
    <name evidence="2" type="ORF">GCM10022414_21450</name>
</gene>
<feature type="transmembrane region" description="Helical" evidence="1">
    <location>
        <begin position="76"/>
        <end position="94"/>
    </location>
</feature>
<name>A0ABP7WVW4_9GAMM</name>
<sequence length="181" mass="20774">MSIDALSQWLSSHYLQIKFIHISFATLWLWSTSVAYLNYLVPVFRAWQANPDDIEQIKKRNWVMERFDEGVILEHIAFPAVLISGLSLLFITGWGPQSYWLAMKLTIVVLVFLPIEFCDYWLSHFGGNKAKIRRDIPGGDSFASPRYENAVHLHWWFLIVTTPVIAAGGMTVLYLAVAKPM</sequence>
<protein>
    <recommendedName>
        <fullName evidence="4">DUF2269 domain-containing protein</fullName>
    </recommendedName>
</protein>
<accession>A0ABP7WVW4</accession>
<comment type="caution">
    <text evidence="2">The sequence shown here is derived from an EMBL/GenBank/DDBJ whole genome shotgun (WGS) entry which is preliminary data.</text>
</comment>
<dbReference type="EMBL" id="BAABDM010000003">
    <property type="protein sequence ID" value="GAA4096693.1"/>
    <property type="molecule type" value="Genomic_DNA"/>
</dbReference>
<keyword evidence="1" id="KW-0812">Transmembrane</keyword>
<feature type="transmembrane region" description="Helical" evidence="1">
    <location>
        <begin position="20"/>
        <end position="41"/>
    </location>
</feature>
<feature type="transmembrane region" description="Helical" evidence="1">
    <location>
        <begin position="155"/>
        <end position="177"/>
    </location>
</feature>
<feature type="transmembrane region" description="Helical" evidence="1">
    <location>
        <begin position="101"/>
        <end position="122"/>
    </location>
</feature>
<reference evidence="3" key="1">
    <citation type="journal article" date="2019" name="Int. J. Syst. Evol. Microbiol.">
        <title>The Global Catalogue of Microorganisms (GCM) 10K type strain sequencing project: providing services to taxonomists for standard genome sequencing and annotation.</title>
        <authorList>
            <consortium name="The Broad Institute Genomics Platform"/>
            <consortium name="The Broad Institute Genome Sequencing Center for Infectious Disease"/>
            <person name="Wu L."/>
            <person name="Ma J."/>
        </authorList>
    </citation>
    <scope>NUCLEOTIDE SEQUENCE [LARGE SCALE GENOMIC DNA]</scope>
    <source>
        <strain evidence="3">JCM 17304</strain>
    </source>
</reference>
<keyword evidence="1" id="KW-1133">Transmembrane helix</keyword>
<dbReference type="RefSeq" id="WP_344935668.1">
    <property type="nucleotide sequence ID" value="NZ_BAABDM010000003.1"/>
</dbReference>